<keyword evidence="3" id="KW-1185">Reference proteome</keyword>
<dbReference type="PANTHER" id="PTHR31876">
    <property type="entry name" value="COV-LIKE PROTEIN 1"/>
    <property type="match status" value="1"/>
</dbReference>
<organism evidence="2 3">
    <name type="scientific">Rubritalea spongiae</name>
    <dbReference type="NCBI Taxonomy" id="430797"/>
    <lineage>
        <taxon>Bacteria</taxon>
        <taxon>Pseudomonadati</taxon>
        <taxon>Verrucomicrobiota</taxon>
        <taxon>Verrucomicrobiia</taxon>
        <taxon>Verrucomicrobiales</taxon>
        <taxon>Rubritaleaceae</taxon>
        <taxon>Rubritalea</taxon>
    </lineage>
</organism>
<evidence type="ECO:0000313" key="3">
    <source>
        <dbReference type="Proteomes" id="UP001597297"/>
    </source>
</evidence>
<comment type="caution">
    <text evidence="2">The sequence shown here is derived from an EMBL/GenBank/DDBJ whole genome shotgun (WGS) entry which is preliminary data.</text>
</comment>
<protein>
    <submittedName>
        <fullName evidence="2">DUF502 domain-containing protein</fullName>
    </submittedName>
</protein>
<keyword evidence="1" id="KW-0812">Transmembrane</keyword>
<reference evidence="3" key="1">
    <citation type="journal article" date="2019" name="Int. J. Syst. Evol. Microbiol.">
        <title>The Global Catalogue of Microorganisms (GCM) 10K type strain sequencing project: providing services to taxonomists for standard genome sequencing and annotation.</title>
        <authorList>
            <consortium name="The Broad Institute Genomics Platform"/>
            <consortium name="The Broad Institute Genome Sequencing Center for Infectious Disease"/>
            <person name="Wu L."/>
            <person name="Ma J."/>
        </authorList>
    </citation>
    <scope>NUCLEOTIDE SEQUENCE [LARGE SCALE GENOMIC DNA]</scope>
    <source>
        <strain evidence="3">JCM 16545</strain>
    </source>
</reference>
<name>A0ABW5E4D3_9BACT</name>
<dbReference type="Proteomes" id="UP001597297">
    <property type="component" value="Unassembled WGS sequence"/>
</dbReference>
<sequence>MKYPNPWLRVSKLTLTGVATVVPLVGTIWLIFMIIRMLIRAGMRMLNFVWGGMTGRESESLDFAGVEVLHFLLPLALFFGVGLFVVSPPGRHALRVIESVVSRLPLIGFIYNALRQFVTALQELGAERQFKSVVYVEYPSPGCKLLAFVTGNFFDKQQGKDVTSVFIPTSPNPLTGFMVLIEDEKVIPCDMTVEQATKMVLSAGLVTPGEKKKRASE</sequence>
<evidence type="ECO:0000313" key="2">
    <source>
        <dbReference type="EMBL" id="MFD2277284.1"/>
    </source>
</evidence>
<dbReference type="Pfam" id="PF04367">
    <property type="entry name" value="DUF502"/>
    <property type="match status" value="1"/>
</dbReference>
<proteinExistence type="predicted"/>
<dbReference type="PANTHER" id="PTHR31876:SF26">
    <property type="entry name" value="PROTEIN LIKE COV 2"/>
    <property type="match status" value="1"/>
</dbReference>
<keyword evidence="1" id="KW-0472">Membrane</keyword>
<accession>A0ABW5E4D3</accession>
<dbReference type="EMBL" id="JBHUJC010000041">
    <property type="protein sequence ID" value="MFD2277284.1"/>
    <property type="molecule type" value="Genomic_DNA"/>
</dbReference>
<feature type="transmembrane region" description="Helical" evidence="1">
    <location>
        <begin position="20"/>
        <end position="39"/>
    </location>
</feature>
<feature type="transmembrane region" description="Helical" evidence="1">
    <location>
        <begin position="60"/>
        <end position="86"/>
    </location>
</feature>
<evidence type="ECO:0000256" key="1">
    <source>
        <dbReference type="SAM" id="Phobius"/>
    </source>
</evidence>
<dbReference type="RefSeq" id="WP_377093933.1">
    <property type="nucleotide sequence ID" value="NZ_JBHSJM010000001.1"/>
</dbReference>
<gene>
    <name evidence="2" type="ORF">ACFSQZ_12455</name>
</gene>
<keyword evidence="1" id="KW-1133">Transmembrane helix</keyword>
<dbReference type="InterPro" id="IPR007462">
    <property type="entry name" value="COV1-like"/>
</dbReference>